<reference evidence="2" key="1">
    <citation type="submission" date="2018-02" db="EMBL/GenBank/DDBJ databases">
        <title>Rhizophora mucronata_Transcriptome.</title>
        <authorList>
            <person name="Meera S.P."/>
            <person name="Sreeshan A."/>
            <person name="Augustine A."/>
        </authorList>
    </citation>
    <scope>NUCLEOTIDE SEQUENCE</scope>
    <source>
        <tissue evidence="2">Leaf</tissue>
    </source>
</reference>
<evidence type="ECO:0000313" key="2">
    <source>
        <dbReference type="EMBL" id="MBW88742.1"/>
    </source>
</evidence>
<feature type="compositionally biased region" description="Basic and acidic residues" evidence="1">
    <location>
        <begin position="12"/>
        <end position="23"/>
    </location>
</feature>
<dbReference type="AlphaFoldDB" id="A0A2P2J5H9"/>
<feature type="region of interest" description="Disordered" evidence="1">
    <location>
        <begin position="1"/>
        <end position="23"/>
    </location>
</feature>
<sequence>MQGNIGMSARMMSRDTCTDQKTL</sequence>
<evidence type="ECO:0000256" key="1">
    <source>
        <dbReference type="SAM" id="MobiDB-lite"/>
    </source>
</evidence>
<name>A0A2P2J5H9_RHIMU</name>
<dbReference type="EMBL" id="GGEC01008259">
    <property type="protein sequence ID" value="MBW88742.1"/>
    <property type="molecule type" value="Transcribed_RNA"/>
</dbReference>
<accession>A0A2P2J5H9</accession>
<proteinExistence type="predicted"/>
<protein>
    <submittedName>
        <fullName evidence="2">Ubiquitin fusion degradaton protein</fullName>
    </submittedName>
</protein>
<organism evidence="2">
    <name type="scientific">Rhizophora mucronata</name>
    <name type="common">Asiatic mangrove</name>
    <dbReference type="NCBI Taxonomy" id="61149"/>
    <lineage>
        <taxon>Eukaryota</taxon>
        <taxon>Viridiplantae</taxon>
        <taxon>Streptophyta</taxon>
        <taxon>Embryophyta</taxon>
        <taxon>Tracheophyta</taxon>
        <taxon>Spermatophyta</taxon>
        <taxon>Magnoliopsida</taxon>
        <taxon>eudicotyledons</taxon>
        <taxon>Gunneridae</taxon>
        <taxon>Pentapetalae</taxon>
        <taxon>rosids</taxon>
        <taxon>fabids</taxon>
        <taxon>Malpighiales</taxon>
        <taxon>Rhizophoraceae</taxon>
        <taxon>Rhizophora</taxon>
    </lineage>
</organism>